<dbReference type="GO" id="GO:0033065">
    <property type="term" value="C:Rad51C-XRCC3 complex"/>
    <property type="evidence" value="ECO:0007669"/>
    <property type="project" value="TreeGrafter"/>
</dbReference>
<comment type="caution">
    <text evidence="7">The sequence shown here is derived from an EMBL/GenBank/DDBJ whole genome shotgun (WGS) entry which is preliminary data.</text>
</comment>
<evidence type="ECO:0000256" key="6">
    <source>
        <dbReference type="ARBA" id="ARBA00023242"/>
    </source>
</evidence>
<keyword evidence="4" id="KW-0067">ATP-binding</keyword>
<sequence>MKYSTLCKPVDALLEGGLKPGFVLEISGPPGTRKEALAVNLTRTFVEANKGVIFVDLQNMTSPEALKESLQRSTSLPPHHEQLVQYLNIHTLADFAIFLNQFQSVLDANPKVWGKLQSFLMELSLVPRLDFRNILLERIKQVLTKACASSRISVAITTQLATKFRNSDGTPATSDTGSRAVMVPQPGKFPQLKFLPANGLVTKSLFYLISGLSDCVYLPNGKSYRIILVPQTRTSGTVRLLTWPTHVQGRNQQPLPEEPYEMVSGPKPSTLVSYIGVPS</sequence>
<comment type="subcellular location">
    <subcellularLocation>
        <location evidence="1">Nucleus</location>
    </subcellularLocation>
</comment>
<dbReference type="GO" id="GO:0007131">
    <property type="term" value="P:reciprocal meiotic recombination"/>
    <property type="evidence" value="ECO:0007669"/>
    <property type="project" value="TreeGrafter"/>
</dbReference>
<dbReference type="GO" id="GO:0008821">
    <property type="term" value="F:crossover junction DNA endonuclease activity"/>
    <property type="evidence" value="ECO:0007669"/>
    <property type="project" value="TreeGrafter"/>
</dbReference>
<dbReference type="Proteomes" id="UP001212997">
    <property type="component" value="Unassembled WGS sequence"/>
</dbReference>
<protein>
    <recommendedName>
        <fullName evidence="9">RecA family profile 1 domain-containing protein</fullName>
    </recommendedName>
</protein>
<dbReference type="SUPFAM" id="SSF52540">
    <property type="entry name" value="P-loop containing nucleoside triphosphate hydrolases"/>
    <property type="match status" value="1"/>
</dbReference>
<evidence type="ECO:0000313" key="7">
    <source>
        <dbReference type="EMBL" id="KAJ3485589.1"/>
    </source>
</evidence>
<dbReference type="Gene3D" id="3.40.50.300">
    <property type="entry name" value="P-loop containing nucleotide triphosphate hydrolases"/>
    <property type="match status" value="1"/>
</dbReference>
<organism evidence="7 8">
    <name type="scientific">Meripilus lineatus</name>
    <dbReference type="NCBI Taxonomy" id="2056292"/>
    <lineage>
        <taxon>Eukaryota</taxon>
        <taxon>Fungi</taxon>
        <taxon>Dikarya</taxon>
        <taxon>Basidiomycota</taxon>
        <taxon>Agaricomycotina</taxon>
        <taxon>Agaricomycetes</taxon>
        <taxon>Polyporales</taxon>
        <taxon>Meripilaceae</taxon>
        <taxon>Meripilus</taxon>
    </lineage>
</organism>
<dbReference type="GO" id="GO:0033063">
    <property type="term" value="C:Rad51B-Rad51C-Rad51D-XRCC2 complex"/>
    <property type="evidence" value="ECO:0007669"/>
    <property type="project" value="TreeGrafter"/>
</dbReference>
<gene>
    <name evidence="7" type="ORF">NLI96_g4844</name>
</gene>
<evidence type="ECO:0000256" key="3">
    <source>
        <dbReference type="ARBA" id="ARBA00022763"/>
    </source>
</evidence>
<keyword evidence="5" id="KW-0234">DNA repair</keyword>
<evidence type="ECO:0000313" key="8">
    <source>
        <dbReference type="Proteomes" id="UP001212997"/>
    </source>
</evidence>
<keyword evidence="8" id="KW-1185">Reference proteome</keyword>
<accession>A0AAD5V401</accession>
<keyword evidence="6" id="KW-0539">Nucleus</keyword>
<evidence type="ECO:0000256" key="5">
    <source>
        <dbReference type="ARBA" id="ARBA00023204"/>
    </source>
</evidence>
<dbReference type="PANTHER" id="PTHR46239:SF1">
    <property type="entry name" value="DNA REPAIR PROTEIN RAD51 HOMOLOG 3"/>
    <property type="match status" value="1"/>
</dbReference>
<dbReference type="InterPro" id="IPR052093">
    <property type="entry name" value="HR_Repair_Mediator"/>
</dbReference>
<evidence type="ECO:0000256" key="2">
    <source>
        <dbReference type="ARBA" id="ARBA00022741"/>
    </source>
</evidence>
<evidence type="ECO:0000256" key="4">
    <source>
        <dbReference type="ARBA" id="ARBA00022840"/>
    </source>
</evidence>
<reference evidence="7" key="1">
    <citation type="submission" date="2022-07" db="EMBL/GenBank/DDBJ databases">
        <title>Genome Sequence of Physisporinus lineatus.</title>
        <authorList>
            <person name="Buettner E."/>
        </authorList>
    </citation>
    <scope>NUCLEOTIDE SEQUENCE</scope>
    <source>
        <strain evidence="7">VT162</strain>
    </source>
</reference>
<dbReference type="GO" id="GO:0005657">
    <property type="term" value="C:replication fork"/>
    <property type="evidence" value="ECO:0007669"/>
    <property type="project" value="TreeGrafter"/>
</dbReference>
<dbReference type="PANTHER" id="PTHR46239">
    <property type="entry name" value="DNA REPAIR PROTEIN RAD51 HOMOLOG 3 RAD51C"/>
    <property type="match status" value="1"/>
</dbReference>
<dbReference type="GO" id="GO:0005524">
    <property type="term" value="F:ATP binding"/>
    <property type="evidence" value="ECO:0007669"/>
    <property type="project" value="UniProtKB-KW"/>
</dbReference>
<evidence type="ECO:0008006" key="9">
    <source>
        <dbReference type="Google" id="ProtNLM"/>
    </source>
</evidence>
<dbReference type="InterPro" id="IPR027417">
    <property type="entry name" value="P-loop_NTPase"/>
</dbReference>
<dbReference type="AlphaFoldDB" id="A0AAD5V401"/>
<dbReference type="EMBL" id="JANAWD010000148">
    <property type="protein sequence ID" value="KAJ3485589.1"/>
    <property type="molecule type" value="Genomic_DNA"/>
</dbReference>
<evidence type="ECO:0000256" key="1">
    <source>
        <dbReference type="ARBA" id="ARBA00004123"/>
    </source>
</evidence>
<dbReference type="GO" id="GO:0000400">
    <property type="term" value="F:four-way junction DNA binding"/>
    <property type="evidence" value="ECO:0007669"/>
    <property type="project" value="TreeGrafter"/>
</dbReference>
<keyword evidence="3" id="KW-0227">DNA damage</keyword>
<dbReference type="GO" id="GO:0000707">
    <property type="term" value="P:meiotic DNA recombinase assembly"/>
    <property type="evidence" value="ECO:0007669"/>
    <property type="project" value="TreeGrafter"/>
</dbReference>
<keyword evidence="2" id="KW-0547">Nucleotide-binding</keyword>
<name>A0AAD5V401_9APHY</name>
<proteinExistence type="predicted"/>